<feature type="region of interest" description="Disordered" evidence="5">
    <location>
        <begin position="520"/>
        <end position="580"/>
    </location>
</feature>
<dbReference type="Pfam" id="PF24669">
    <property type="entry name" value="Ddi2_HDD"/>
    <property type="match status" value="1"/>
</dbReference>
<evidence type="ECO:0000256" key="5">
    <source>
        <dbReference type="SAM" id="MobiDB-lite"/>
    </source>
</evidence>
<evidence type="ECO:0000313" key="7">
    <source>
        <dbReference type="Ensembl" id="ENSACOP00000025583.1"/>
    </source>
</evidence>
<dbReference type="FunFam" id="2.40.70.10:FF:000005">
    <property type="entry name" value="DNA damage inducible 1 homolog 2"/>
    <property type="match status" value="1"/>
</dbReference>
<dbReference type="InterPro" id="IPR057273">
    <property type="entry name" value="Ddi1/2_HDD"/>
</dbReference>
<feature type="compositionally biased region" description="Polar residues" evidence="5">
    <location>
        <begin position="528"/>
        <end position="551"/>
    </location>
</feature>
<dbReference type="InterPro" id="IPR015940">
    <property type="entry name" value="UBA"/>
</dbReference>
<evidence type="ECO:0000256" key="3">
    <source>
        <dbReference type="ARBA" id="ARBA00022750"/>
    </source>
</evidence>
<name>A0A8B9GRZ5_9PSIT</name>
<dbReference type="InterPro" id="IPR019103">
    <property type="entry name" value="Peptidase_aspartic_DDI1-type"/>
</dbReference>
<evidence type="ECO:0000313" key="8">
    <source>
        <dbReference type="Proteomes" id="UP000694522"/>
    </source>
</evidence>
<dbReference type="SUPFAM" id="SSF50630">
    <property type="entry name" value="Acid proteases"/>
    <property type="match status" value="1"/>
</dbReference>
<keyword evidence="4" id="KW-0378">Hydrolase</keyword>
<dbReference type="Pfam" id="PF00627">
    <property type="entry name" value="UBA"/>
    <property type="match status" value="1"/>
</dbReference>
<feature type="domain" description="UBA" evidence="6">
    <location>
        <begin position="834"/>
        <end position="874"/>
    </location>
</feature>
<dbReference type="PROSITE" id="PS50030">
    <property type="entry name" value="UBA"/>
    <property type="match status" value="1"/>
</dbReference>
<accession>A0A8B9GRZ5</accession>
<dbReference type="CDD" id="cd05479">
    <property type="entry name" value="RP_DDI"/>
    <property type="match status" value="1"/>
</dbReference>
<dbReference type="PANTHER" id="PTHR15397:SF3">
    <property type="entry name" value="DNA DAMAGE INDUCIBLE 1 HOMOLOG 2"/>
    <property type="match status" value="1"/>
</dbReference>
<feature type="compositionally biased region" description="Basic and acidic residues" evidence="5">
    <location>
        <begin position="436"/>
        <end position="450"/>
    </location>
</feature>
<dbReference type="AlphaFoldDB" id="A0A8B9GRZ5"/>
<evidence type="ECO:0000256" key="4">
    <source>
        <dbReference type="ARBA" id="ARBA00022801"/>
    </source>
</evidence>
<dbReference type="PANTHER" id="PTHR15397">
    <property type="entry name" value="SODIUM-GLUCOSE COTRANSPORTER REGULATORY PROTEIN -RELATED"/>
    <property type="match status" value="1"/>
</dbReference>
<feature type="region of interest" description="Disordered" evidence="5">
    <location>
        <begin position="656"/>
        <end position="705"/>
    </location>
</feature>
<dbReference type="Pfam" id="PF09668">
    <property type="entry name" value="Asp_protease"/>
    <property type="match status" value="1"/>
</dbReference>
<feature type="compositionally biased region" description="Low complexity" evidence="5">
    <location>
        <begin position="797"/>
        <end position="806"/>
    </location>
</feature>
<evidence type="ECO:0000259" key="6">
    <source>
        <dbReference type="PROSITE" id="PS50030"/>
    </source>
</evidence>
<organism evidence="7 8">
    <name type="scientific">Amazona collaria</name>
    <name type="common">yellow-billed parrot</name>
    <dbReference type="NCBI Taxonomy" id="241587"/>
    <lineage>
        <taxon>Eukaryota</taxon>
        <taxon>Metazoa</taxon>
        <taxon>Chordata</taxon>
        <taxon>Craniata</taxon>
        <taxon>Vertebrata</taxon>
        <taxon>Euteleostomi</taxon>
        <taxon>Archelosauria</taxon>
        <taxon>Archosauria</taxon>
        <taxon>Dinosauria</taxon>
        <taxon>Saurischia</taxon>
        <taxon>Theropoda</taxon>
        <taxon>Coelurosauria</taxon>
        <taxon>Aves</taxon>
        <taxon>Neognathae</taxon>
        <taxon>Neoaves</taxon>
        <taxon>Telluraves</taxon>
        <taxon>Australaves</taxon>
        <taxon>Psittaciformes</taxon>
        <taxon>Psittacidae</taxon>
        <taxon>Amazona</taxon>
    </lineage>
</organism>
<feature type="region of interest" description="Disordered" evidence="5">
    <location>
        <begin position="250"/>
        <end position="286"/>
    </location>
</feature>
<dbReference type="GO" id="GO:0006508">
    <property type="term" value="P:proteolysis"/>
    <property type="evidence" value="ECO:0007669"/>
    <property type="project" value="UniProtKB-KW"/>
</dbReference>
<dbReference type="Proteomes" id="UP000694522">
    <property type="component" value="Unplaced"/>
</dbReference>
<comment type="similarity">
    <text evidence="1">Belongs to the DDI1 family.</text>
</comment>
<evidence type="ECO:0000256" key="2">
    <source>
        <dbReference type="ARBA" id="ARBA00022670"/>
    </source>
</evidence>
<protein>
    <recommendedName>
        <fullName evidence="6">UBA domain-containing protein</fullName>
    </recommendedName>
</protein>
<feature type="compositionally biased region" description="Polar residues" evidence="5">
    <location>
        <begin position="677"/>
        <end position="686"/>
    </location>
</feature>
<feature type="region of interest" description="Disordered" evidence="5">
    <location>
        <begin position="764"/>
        <end position="807"/>
    </location>
</feature>
<proteinExistence type="inferred from homology"/>
<feature type="compositionally biased region" description="Basic and acidic residues" evidence="5">
    <location>
        <begin position="250"/>
        <end position="262"/>
    </location>
</feature>
<dbReference type="GO" id="GO:0004190">
    <property type="term" value="F:aspartic-type endopeptidase activity"/>
    <property type="evidence" value="ECO:0007669"/>
    <property type="project" value="UniProtKB-KW"/>
</dbReference>
<feature type="compositionally biased region" description="Basic and acidic residues" evidence="5">
    <location>
        <begin position="667"/>
        <end position="676"/>
    </location>
</feature>
<keyword evidence="2" id="KW-0645">Protease</keyword>
<reference evidence="7" key="1">
    <citation type="submission" date="2025-08" db="UniProtKB">
        <authorList>
            <consortium name="Ensembl"/>
        </authorList>
    </citation>
    <scope>IDENTIFICATION</scope>
</reference>
<sequence length="880" mass="94159">MLLANPHELSLLKERNPPLAEALLSGDLEKFTRVLLEQQQDRARREQERIRLYSADPFDLEAQAKIEEDIRQQNIEENMTIAMEEAPESFGQVVMLYINCKVNGHPVKAFVDSGAQMTIMSQACAERCNIMRLVDRRWAGIAKGVGTQKIIGRVHLAQVQIEGDFLACSFSILEEQPMDMLLGLDMLKRHQCSIDLKKNVLVIGTTGSQTTFLPEGELPECARLAYGAGREDIRPEEIADQELAEAIQKSVEEAENSDKETTSLEMPSLPASDGFQNPIQSSGLNSKICNPTNQLLDRSVSAPASVCSSESSLTEPIDPRAIKSLESSTECQITPEEHPLLSHLSSNASLADNDLSSQPGEVPCCDPACLSQKTLKETLIADSQKDCKAEEQDRGLEHPLEVTKARSLADTAANHGQNKDVFLSSEQEGKHELPIAQQTHKEPEKEHLEEQTETTDPEPPCRVGEVEKPVVEEASQPENPPVEVRGGGLEKPGHSCGKGSIQMSASFSCTHTEALMEVDVVEQPAAEVQSSTSEQKQQAGNRSGSTLNSDAFSMEVESLKSASSLSDPLPISDVPQSKSTSEIPAEYIEFCNQLVAEGSSSPSSIHQLDMDPGRTSEEQCFSLASALKELHKLLVISRKGECKILASEEVSQLEMAHTGPAAQQKGLSEDTQKGSDPEQSCSSYEVRSQGRKAEGKQPCDCGIKNISTGSGGHIQSALGEGASELQKLSGKSDLVMVNSAATSDQQQSSEQEEVLAGGHQSLASPALEQKTSVSSAPTVDEGAPQDTQSLCTGAPGGSSSSAPEGPCLGGCEESVQNPPAACTGLALGASPLPAFPAADVDRILGAGFTRREALEALEQADGNADLALLILLAKSIVVPT</sequence>
<dbReference type="InterPro" id="IPR021109">
    <property type="entry name" value="Peptidase_aspartic_dom_sf"/>
</dbReference>
<evidence type="ECO:0000256" key="1">
    <source>
        <dbReference type="ARBA" id="ARBA00009136"/>
    </source>
</evidence>
<dbReference type="Gene3D" id="2.40.70.10">
    <property type="entry name" value="Acid Proteases"/>
    <property type="match status" value="1"/>
</dbReference>
<dbReference type="Ensembl" id="ENSACOT00000026451.1">
    <property type="protein sequence ID" value="ENSACOP00000025583.1"/>
    <property type="gene ID" value="ENSACOG00000017116.1"/>
</dbReference>
<dbReference type="SMART" id="SM00165">
    <property type="entry name" value="UBA"/>
    <property type="match status" value="1"/>
</dbReference>
<keyword evidence="3" id="KW-0064">Aspartyl protease</keyword>
<feature type="compositionally biased region" description="Polar residues" evidence="5">
    <location>
        <begin position="274"/>
        <end position="286"/>
    </location>
</feature>
<keyword evidence="8" id="KW-1185">Reference proteome</keyword>
<reference evidence="7" key="2">
    <citation type="submission" date="2025-09" db="UniProtKB">
        <authorList>
            <consortium name="Ensembl"/>
        </authorList>
    </citation>
    <scope>IDENTIFICATION</scope>
</reference>
<feature type="region of interest" description="Disordered" evidence="5">
    <location>
        <begin position="436"/>
        <end position="498"/>
    </location>
</feature>